<dbReference type="InterPro" id="IPR028277">
    <property type="entry name" value="Lsm_C"/>
</dbReference>
<dbReference type="GO" id="GO:0003723">
    <property type="term" value="F:RNA binding"/>
    <property type="evidence" value="ECO:0007669"/>
    <property type="project" value="InterPro"/>
</dbReference>
<dbReference type="SUPFAM" id="SSF50182">
    <property type="entry name" value="Sm-like ribonucleoproteins"/>
    <property type="match status" value="1"/>
</dbReference>
<feature type="domain" description="Sm" evidence="1">
    <location>
        <begin position="7"/>
        <end position="76"/>
    </location>
</feature>
<dbReference type="InterPro" id="IPR047575">
    <property type="entry name" value="Sm"/>
</dbReference>
<dbReference type="PROSITE" id="PS52002">
    <property type="entry name" value="SM"/>
    <property type="match status" value="1"/>
</dbReference>
<dbReference type="Gene3D" id="2.30.30.100">
    <property type="match status" value="1"/>
</dbReference>
<dbReference type="EMBL" id="DTAU01000051">
    <property type="protein sequence ID" value="HFQ78674.1"/>
    <property type="molecule type" value="Genomic_DNA"/>
</dbReference>
<dbReference type="EMBL" id="DTDH01000130">
    <property type="protein sequence ID" value="HGT98624.1"/>
    <property type="molecule type" value="Genomic_DNA"/>
</dbReference>
<protein>
    <submittedName>
        <fullName evidence="3">Sm ribonucleo</fullName>
    </submittedName>
</protein>
<comment type="caution">
    <text evidence="3">The sequence shown here is derived from an EMBL/GenBank/DDBJ whole genome shotgun (WGS) entry which is preliminary data.</text>
</comment>
<organism evidence="3">
    <name type="scientific">Ignisphaera aggregans</name>
    <dbReference type="NCBI Taxonomy" id="334771"/>
    <lineage>
        <taxon>Archaea</taxon>
        <taxon>Thermoproteota</taxon>
        <taxon>Thermoprotei</taxon>
        <taxon>Desulfurococcales</taxon>
        <taxon>Desulfurococcaceae</taxon>
        <taxon>Ignisphaera</taxon>
    </lineage>
</organism>
<dbReference type="AlphaFoldDB" id="A0A7J3MYL0"/>
<dbReference type="Pfam" id="PF14894">
    <property type="entry name" value="Lsm_C"/>
    <property type="match status" value="1"/>
</dbReference>
<reference evidence="3" key="1">
    <citation type="journal article" date="2020" name="mSystems">
        <title>Genome- and Community-Level Interaction Insights into Carbon Utilization and Element Cycling Functions of Hydrothermarchaeota in Hydrothermal Sediment.</title>
        <authorList>
            <person name="Zhou Z."/>
            <person name="Liu Y."/>
            <person name="Xu W."/>
            <person name="Pan J."/>
            <person name="Luo Z.H."/>
            <person name="Li M."/>
        </authorList>
    </citation>
    <scope>NUCLEOTIDE SEQUENCE [LARGE SCALE GENOMIC DNA]</scope>
    <source>
        <strain evidence="2">SpSt-629</strain>
        <strain evidence="3">SpSt-688</strain>
    </source>
</reference>
<dbReference type="InterPro" id="IPR001163">
    <property type="entry name" value="Sm_dom_euk/arc"/>
</dbReference>
<dbReference type="Pfam" id="PF01423">
    <property type="entry name" value="LSM"/>
    <property type="match status" value="1"/>
</dbReference>
<dbReference type="CDD" id="cd11679">
    <property type="entry name" value="archaeal_Sm_like"/>
    <property type="match status" value="1"/>
</dbReference>
<evidence type="ECO:0000259" key="1">
    <source>
        <dbReference type="PROSITE" id="PS52002"/>
    </source>
</evidence>
<name>A0A7J3MYL0_9CREN</name>
<evidence type="ECO:0000313" key="3">
    <source>
        <dbReference type="EMBL" id="HGT98624.1"/>
    </source>
</evidence>
<evidence type="ECO:0000313" key="2">
    <source>
        <dbReference type="EMBL" id="HFQ78674.1"/>
    </source>
</evidence>
<accession>A0A7J3MYL0</accession>
<dbReference type="InterPro" id="IPR037156">
    <property type="entry name" value="Lsm_C_sf"/>
</dbReference>
<sequence length="146" mass="16317">MSYVTRSVSGELSRLMDKKVIVRLVDGKVYVGKMLSFDPSTLHIVLGDAESNDGKKFYRIIVSGTRVSEILIEEQPLFDAEEFAAILASKLGLRPDVIKVLHDVNVVVVYDRIKVSESGVEGSGSFAQRIYEVYTEYIENKKRGAK</sequence>
<dbReference type="InterPro" id="IPR010920">
    <property type="entry name" value="LSM_dom_sf"/>
</dbReference>
<dbReference type="Gene3D" id="3.30.310.60">
    <property type="entry name" value="Like-Sm ribonucleoprotein, C-terminal domain"/>
    <property type="match status" value="1"/>
</dbReference>
<gene>
    <name evidence="2" type="ORF">ENT99_03105</name>
    <name evidence="3" type="ORF">ENU64_04260</name>
</gene>
<proteinExistence type="predicted"/>